<dbReference type="SUPFAM" id="SSF46894">
    <property type="entry name" value="C-terminal effector domain of the bipartite response regulators"/>
    <property type="match status" value="1"/>
</dbReference>
<organism evidence="8 9">
    <name type="scientific">Pseudomonas nicosulfuronedens</name>
    <dbReference type="NCBI Taxonomy" id="2571105"/>
    <lineage>
        <taxon>Bacteria</taxon>
        <taxon>Pseudomonadati</taxon>
        <taxon>Pseudomonadota</taxon>
        <taxon>Gammaproteobacteria</taxon>
        <taxon>Pseudomonadales</taxon>
        <taxon>Pseudomonadaceae</taxon>
        <taxon>Pseudomonas</taxon>
    </lineage>
</organism>
<evidence type="ECO:0000259" key="6">
    <source>
        <dbReference type="PROSITE" id="PS50043"/>
    </source>
</evidence>
<dbReference type="CDD" id="cd17535">
    <property type="entry name" value="REC_NarL-like"/>
    <property type="match status" value="1"/>
</dbReference>
<dbReference type="RefSeq" id="WP_138521534.1">
    <property type="nucleotide sequence ID" value="NZ_JAOCBK010000005.1"/>
</dbReference>
<reference evidence="8 9" key="1">
    <citation type="submission" date="2019-04" db="EMBL/GenBank/DDBJ databases">
        <authorList>
            <person name="Li M."/>
        </authorList>
    </citation>
    <scope>NUCLEOTIDE SEQUENCE [LARGE SCALE GENOMIC DNA]</scope>
    <source>
        <strain evidence="8 9">LAM1902</strain>
    </source>
</reference>
<dbReference type="GO" id="GO:0000160">
    <property type="term" value="P:phosphorelay signal transduction system"/>
    <property type="evidence" value="ECO:0007669"/>
    <property type="project" value="InterPro"/>
</dbReference>
<dbReference type="InterPro" id="IPR011006">
    <property type="entry name" value="CheY-like_superfamily"/>
</dbReference>
<dbReference type="PANTHER" id="PTHR43214:SF41">
    <property type="entry name" value="NITRATE_NITRITE RESPONSE REGULATOR PROTEIN NARP"/>
    <property type="match status" value="1"/>
</dbReference>
<evidence type="ECO:0000313" key="8">
    <source>
        <dbReference type="EMBL" id="TLX78748.1"/>
    </source>
</evidence>
<evidence type="ECO:0000313" key="9">
    <source>
        <dbReference type="Proteomes" id="UP000306635"/>
    </source>
</evidence>
<dbReference type="PROSITE" id="PS50043">
    <property type="entry name" value="HTH_LUXR_2"/>
    <property type="match status" value="1"/>
</dbReference>
<name>A0A5R9R778_9PSED</name>
<keyword evidence="2" id="KW-0805">Transcription regulation</keyword>
<dbReference type="CDD" id="cd00130">
    <property type="entry name" value="PAS"/>
    <property type="match status" value="1"/>
</dbReference>
<evidence type="ECO:0000259" key="7">
    <source>
        <dbReference type="PROSITE" id="PS50110"/>
    </source>
</evidence>
<dbReference type="Pfam" id="PF00072">
    <property type="entry name" value="Response_reg"/>
    <property type="match status" value="1"/>
</dbReference>
<comment type="caution">
    <text evidence="5">Lacks conserved residue(s) required for the propagation of feature annotation.</text>
</comment>
<comment type="caution">
    <text evidence="8">The sequence shown here is derived from an EMBL/GenBank/DDBJ whole genome shotgun (WGS) entry which is preliminary data.</text>
</comment>
<keyword evidence="4" id="KW-0804">Transcription</keyword>
<sequence>MSTVLIIHSHPITAHGIEAVLQKAGHDVLSIAKNGLEGLELARGSSPDLLITEIDVPRLGGLDVIKRLQASKAPSRALVFTSLPSSVYEHLCLAAGAAGFVSASDSIATLLDAVTNVLAGRSYFRTRVLHIETAAAVSPLDQLTSREIMVLHYLADGYRVKQIADEMALSDRTVSTYKSRLLEKIGAKSLVELLQVAGKRGLIERKDADPTFDGMASTLDLQFNALLDAVPHPICMRAPDGRIQAANSAFMELLGIAKHTALNSLQRDLGVIDTEHLDYYRTTFESAVTNKAPYMMVVTIYVNGRRKVLRHSGCPVLDSSGTLIGMLCSSIDLEEEDMIIQSLRDEVSSLKTVRKRRGAYLLEQQTLVSNEAGLALKVIKHEGSDSLREVVSPLLQSIVEHVTLVGEMTRFEEDGVVLNPYPQNLNTLTMEMLSRNSASAALGYQFRAAPGEPMAWVDSDRYAALLKAVLLHLFKTNATNVKITAVFFEPHPATLQWRLNFRATLEPSINPHPVIYLTLATELCLRFNGTFEVEASEANDFNALACMTFATVSAQR</sequence>
<dbReference type="SMART" id="SM00421">
    <property type="entry name" value="HTH_LUXR"/>
    <property type="match status" value="1"/>
</dbReference>
<dbReference type="SMART" id="SM00448">
    <property type="entry name" value="REC"/>
    <property type="match status" value="1"/>
</dbReference>
<dbReference type="InterPro" id="IPR001789">
    <property type="entry name" value="Sig_transdc_resp-reg_receiver"/>
</dbReference>
<keyword evidence="9" id="KW-1185">Reference proteome</keyword>
<feature type="domain" description="Response regulatory" evidence="7">
    <location>
        <begin position="3"/>
        <end position="118"/>
    </location>
</feature>
<dbReference type="Gene3D" id="3.30.450.20">
    <property type="entry name" value="PAS domain"/>
    <property type="match status" value="1"/>
</dbReference>
<dbReference type="Pfam" id="PF00989">
    <property type="entry name" value="PAS"/>
    <property type="match status" value="1"/>
</dbReference>
<dbReference type="InterPro" id="IPR039420">
    <property type="entry name" value="WalR-like"/>
</dbReference>
<dbReference type="EMBL" id="SWDV01000010">
    <property type="protein sequence ID" value="TLX78748.1"/>
    <property type="molecule type" value="Genomic_DNA"/>
</dbReference>
<feature type="domain" description="HTH luxR-type" evidence="6">
    <location>
        <begin position="136"/>
        <end position="201"/>
    </location>
</feature>
<dbReference type="PANTHER" id="PTHR43214">
    <property type="entry name" value="TWO-COMPONENT RESPONSE REGULATOR"/>
    <property type="match status" value="1"/>
</dbReference>
<dbReference type="InterPro" id="IPR000792">
    <property type="entry name" value="Tscrpt_reg_LuxR_C"/>
</dbReference>
<dbReference type="Gene3D" id="3.40.50.2300">
    <property type="match status" value="1"/>
</dbReference>
<dbReference type="SUPFAM" id="SSF52172">
    <property type="entry name" value="CheY-like"/>
    <property type="match status" value="1"/>
</dbReference>
<dbReference type="PROSITE" id="PS00622">
    <property type="entry name" value="HTH_LUXR_1"/>
    <property type="match status" value="1"/>
</dbReference>
<evidence type="ECO:0000256" key="4">
    <source>
        <dbReference type="ARBA" id="ARBA00023163"/>
    </source>
</evidence>
<dbReference type="Gene3D" id="1.10.10.10">
    <property type="entry name" value="Winged helix-like DNA-binding domain superfamily/Winged helix DNA-binding domain"/>
    <property type="match status" value="1"/>
</dbReference>
<dbReference type="InterPro" id="IPR013767">
    <property type="entry name" value="PAS_fold"/>
</dbReference>
<dbReference type="SMART" id="SM00091">
    <property type="entry name" value="PAS"/>
    <property type="match status" value="1"/>
</dbReference>
<keyword evidence="1" id="KW-0597">Phosphoprotein</keyword>
<dbReference type="Pfam" id="PF00196">
    <property type="entry name" value="GerE"/>
    <property type="match status" value="1"/>
</dbReference>
<dbReference type="InterPro" id="IPR016032">
    <property type="entry name" value="Sig_transdc_resp-reg_C-effctor"/>
</dbReference>
<dbReference type="PRINTS" id="PR00038">
    <property type="entry name" value="HTHLUXR"/>
</dbReference>
<dbReference type="OrthoDB" id="7027232at2"/>
<dbReference type="GO" id="GO:0003677">
    <property type="term" value="F:DNA binding"/>
    <property type="evidence" value="ECO:0007669"/>
    <property type="project" value="UniProtKB-KW"/>
</dbReference>
<dbReference type="SUPFAM" id="SSF55785">
    <property type="entry name" value="PYP-like sensor domain (PAS domain)"/>
    <property type="match status" value="1"/>
</dbReference>
<accession>A0A5R9R778</accession>
<dbReference type="InterPro" id="IPR035965">
    <property type="entry name" value="PAS-like_dom_sf"/>
</dbReference>
<gene>
    <name evidence="8" type="ORF">FAS41_09405</name>
</gene>
<dbReference type="CDD" id="cd06170">
    <property type="entry name" value="LuxR_C_like"/>
    <property type="match status" value="1"/>
</dbReference>
<dbReference type="NCBIfam" id="TIGR00229">
    <property type="entry name" value="sensory_box"/>
    <property type="match status" value="1"/>
</dbReference>
<dbReference type="InterPro" id="IPR036388">
    <property type="entry name" value="WH-like_DNA-bd_sf"/>
</dbReference>
<evidence type="ECO:0000256" key="3">
    <source>
        <dbReference type="ARBA" id="ARBA00023125"/>
    </source>
</evidence>
<protein>
    <submittedName>
        <fullName evidence="8">Response regulator</fullName>
    </submittedName>
</protein>
<dbReference type="Proteomes" id="UP000306635">
    <property type="component" value="Unassembled WGS sequence"/>
</dbReference>
<evidence type="ECO:0000256" key="1">
    <source>
        <dbReference type="ARBA" id="ARBA00022553"/>
    </source>
</evidence>
<dbReference type="AlphaFoldDB" id="A0A5R9R778"/>
<dbReference type="GO" id="GO:0006355">
    <property type="term" value="P:regulation of DNA-templated transcription"/>
    <property type="evidence" value="ECO:0007669"/>
    <property type="project" value="InterPro"/>
</dbReference>
<evidence type="ECO:0000256" key="2">
    <source>
        <dbReference type="ARBA" id="ARBA00023015"/>
    </source>
</evidence>
<dbReference type="PROSITE" id="PS50110">
    <property type="entry name" value="RESPONSE_REGULATORY"/>
    <property type="match status" value="1"/>
</dbReference>
<evidence type="ECO:0000256" key="5">
    <source>
        <dbReference type="PROSITE-ProRule" id="PRU00169"/>
    </source>
</evidence>
<dbReference type="InterPro" id="IPR000014">
    <property type="entry name" value="PAS"/>
</dbReference>
<proteinExistence type="predicted"/>
<dbReference type="InterPro" id="IPR058245">
    <property type="entry name" value="NreC/VraR/RcsB-like_REC"/>
</dbReference>
<keyword evidence="3" id="KW-0238">DNA-binding</keyword>